<dbReference type="GO" id="GO:0004386">
    <property type="term" value="F:helicase activity"/>
    <property type="evidence" value="ECO:0007669"/>
    <property type="project" value="UniProtKB-KW"/>
</dbReference>
<keyword evidence="2" id="KW-0378">Hydrolase</keyword>
<accession>A0A7D9LUF4</accession>
<dbReference type="Gene3D" id="3.90.70.120">
    <property type="match status" value="1"/>
</dbReference>
<feature type="compositionally biased region" description="Low complexity" evidence="1">
    <location>
        <begin position="312"/>
        <end position="328"/>
    </location>
</feature>
<evidence type="ECO:0000313" key="3">
    <source>
        <dbReference type="Proteomes" id="UP001152795"/>
    </source>
</evidence>
<name>A0A7D9LUF4_PARCT</name>
<dbReference type="PANTHER" id="PTHR40552:SF6">
    <property type="entry name" value="FI09606P-RELATED"/>
    <property type="match status" value="1"/>
</dbReference>
<feature type="compositionally biased region" description="Basic and acidic residues" evidence="1">
    <location>
        <begin position="469"/>
        <end position="487"/>
    </location>
</feature>
<feature type="compositionally biased region" description="Polar residues" evidence="1">
    <location>
        <begin position="329"/>
        <end position="338"/>
    </location>
</feature>
<keyword evidence="2" id="KW-0547">Nucleotide-binding</keyword>
<dbReference type="PANTHER" id="PTHR40552">
    <property type="entry name" value="AT05186P-RELATED"/>
    <property type="match status" value="1"/>
</dbReference>
<keyword evidence="3" id="KW-1185">Reference proteome</keyword>
<keyword evidence="2" id="KW-0347">Helicase</keyword>
<feature type="non-terminal residue" evidence="2">
    <location>
        <position position="487"/>
    </location>
</feature>
<organism evidence="2 3">
    <name type="scientific">Paramuricea clavata</name>
    <name type="common">Red gorgonian</name>
    <name type="synonym">Violescent sea-whip</name>
    <dbReference type="NCBI Taxonomy" id="317549"/>
    <lineage>
        <taxon>Eukaryota</taxon>
        <taxon>Metazoa</taxon>
        <taxon>Cnidaria</taxon>
        <taxon>Anthozoa</taxon>
        <taxon>Octocorallia</taxon>
        <taxon>Malacalcyonacea</taxon>
        <taxon>Plexauridae</taxon>
        <taxon>Paramuricea</taxon>
    </lineage>
</organism>
<comment type="caution">
    <text evidence="2">The sequence shown here is derived from an EMBL/GenBank/DDBJ whole genome shotgun (WGS) entry which is preliminary data.</text>
</comment>
<dbReference type="EMBL" id="CACRXK020022959">
    <property type="protein sequence ID" value="CAB4037331.1"/>
    <property type="molecule type" value="Genomic_DNA"/>
</dbReference>
<evidence type="ECO:0000256" key="1">
    <source>
        <dbReference type="SAM" id="MobiDB-lite"/>
    </source>
</evidence>
<dbReference type="OrthoDB" id="5989338at2759"/>
<dbReference type="InterPro" id="IPR006928">
    <property type="entry name" value="Herpes_teg_USP"/>
</dbReference>
<dbReference type="Pfam" id="PF04843">
    <property type="entry name" value="Herpes_teg_N"/>
    <property type="match status" value="1"/>
</dbReference>
<gene>
    <name evidence="2" type="ORF">PACLA_8A039340</name>
</gene>
<feature type="compositionally biased region" description="Basic and acidic residues" evidence="1">
    <location>
        <begin position="427"/>
        <end position="461"/>
    </location>
</feature>
<keyword evidence="2" id="KW-0067">ATP-binding</keyword>
<reference evidence="2" key="1">
    <citation type="submission" date="2020-04" db="EMBL/GenBank/DDBJ databases">
        <authorList>
            <person name="Alioto T."/>
            <person name="Alioto T."/>
            <person name="Gomez Garrido J."/>
        </authorList>
    </citation>
    <scope>NUCLEOTIDE SEQUENCE</scope>
    <source>
        <strain evidence="2">A484AB</strain>
    </source>
</reference>
<protein>
    <submittedName>
        <fullName evidence="2">ATP-dependent DNA helicase PIF1</fullName>
    </submittedName>
</protein>
<feature type="compositionally biased region" description="Basic and acidic residues" evidence="1">
    <location>
        <begin position="339"/>
        <end position="418"/>
    </location>
</feature>
<dbReference type="SUPFAM" id="SSF54001">
    <property type="entry name" value="Cysteine proteinases"/>
    <property type="match status" value="1"/>
</dbReference>
<sequence length="487" mass="56619">MGVSIETYRLRIGSHNNFVQARQSMNQMKGKFGNHMLVMFYLEIFYLPCLKNLVTRIESNNEVCIWYTQMVSYHVYVPLLLRLANDVEENPGPVNIYDIVDHSFTVRADFNQGNISMFGINAGKQCVAMSIYAIVYNEIKSVNIWDTPLMNMLLVKANNLYAIISQHIQKDFLLLTDVPEILSINNDTFNLEYSDSFSGALWMEYNNEPYVTLEHAFHEVFNAGNYKACLLTIGANTVAVLMPFPDVFKVFDSHSRDMHGMPAAMGYSVLVSIEGIQNLINFFHNSCNYPGQNSENSLFELKGVKCHRNISLSNSLDNTTNDDTTSNNHEQLTKQQESGIERENRLAKLREKQREKRQQAKQKESIAERENRLAKQREKRKQETVSERENRLAKEGEKRKQETVSERENRLAKQGEKRKQAKQQETVTERENRLAKQREKRKQETVSERENRLAKQGEKIKQAKQQETVTERENRLAKQREKRKQET</sequence>
<dbReference type="InterPro" id="IPR038765">
    <property type="entry name" value="Papain-like_cys_pep_sf"/>
</dbReference>
<proteinExistence type="predicted"/>
<dbReference type="AlphaFoldDB" id="A0A7D9LUF4"/>
<dbReference type="Proteomes" id="UP001152795">
    <property type="component" value="Unassembled WGS sequence"/>
</dbReference>
<evidence type="ECO:0000313" key="2">
    <source>
        <dbReference type="EMBL" id="CAB4037331.1"/>
    </source>
</evidence>
<feature type="region of interest" description="Disordered" evidence="1">
    <location>
        <begin position="312"/>
        <end position="487"/>
    </location>
</feature>